<dbReference type="EMBL" id="JBGBPQ010000016">
    <property type="protein sequence ID" value="KAL1508309.1"/>
    <property type="molecule type" value="Genomic_DNA"/>
</dbReference>
<gene>
    <name evidence="1" type="ORF">AB1Y20_004420</name>
</gene>
<reference evidence="1 2" key="1">
    <citation type="journal article" date="2024" name="Science">
        <title>Giant polyketide synthase enzymes in the biosynthesis of giant marine polyether toxins.</title>
        <authorList>
            <person name="Fallon T.R."/>
            <person name="Shende V.V."/>
            <person name="Wierzbicki I.H."/>
            <person name="Pendleton A.L."/>
            <person name="Watervoot N.F."/>
            <person name="Auber R.P."/>
            <person name="Gonzalez D.J."/>
            <person name="Wisecaver J.H."/>
            <person name="Moore B.S."/>
        </authorList>
    </citation>
    <scope>NUCLEOTIDE SEQUENCE [LARGE SCALE GENOMIC DNA]</scope>
    <source>
        <strain evidence="1 2">12B1</strain>
    </source>
</reference>
<proteinExistence type="predicted"/>
<name>A0AB34IZ86_PRYPA</name>
<organism evidence="1 2">
    <name type="scientific">Prymnesium parvum</name>
    <name type="common">Toxic golden alga</name>
    <dbReference type="NCBI Taxonomy" id="97485"/>
    <lineage>
        <taxon>Eukaryota</taxon>
        <taxon>Haptista</taxon>
        <taxon>Haptophyta</taxon>
        <taxon>Prymnesiophyceae</taxon>
        <taxon>Prymnesiales</taxon>
        <taxon>Prymnesiaceae</taxon>
        <taxon>Prymnesium</taxon>
    </lineage>
</organism>
<accession>A0AB34IZ86</accession>
<protein>
    <submittedName>
        <fullName evidence="1">Uncharacterized protein</fullName>
    </submittedName>
</protein>
<dbReference type="Proteomes" id="UP001515480">
    <property type="component" value="Unassembled WGS sequence"/>
</dbReference>
<dbReference type="AlphaFoldDB" id="A0AB34IZ86"/>
<sequence>MRERLAGMSTGQGHCFPETHEAARWCEPVLRCGGGYIRLALPLFSAPLRRSILRMRTLTRCINPCEEPRPTLLDALDRLASSLRDELPSSVSVI</sequence>
<evidence type="ECO:0000313" key="2">
    <source>
        <dbReference type="Proteomes" id="UP001515480"/>
    </source>
</evidence>
<comment type="caution">
    <text evidence="1">The sequence shown here is derived from an EMBL/GenBank/DDBJ whole genome shotgun (WGS) entry which is preliminary data.</text>
</comment>
<keyword evidence="2" id="KW-1185">Reference proteome</keyword>
<evidence type="ECO:0000313" key="1">
    <source>
        <dbReference type="EMBL" id="KAL1508309.1"/>
    </source>
</evidence>